<evidence type="ECO:0000256" key="5">
    <source>
        <dbReference type="RuleBase" id="RU367021"/>
    </source>
</evidence>
<sequence>MSNVERRDKELVYISDDEVFEEQKIARRLTQKLNTVDRADFDSIKEIVKELLGKTEGDAFINPPFYCDYGSHIEVGKNFFANYNCTMLDVGRIRIGDNVQLAPNVAIYTAGHPVHPATRNTLYEYGIDVTIGNNVWIGGNVVICPGVTIGDNTVIGAGSVVTKDIPAWTVAAGNPCHVIREITEADRNKQFAGREIDEEALQDILRIQKEENDIEKYPIAKK</sequence>
<evidence type="ECO:0000256" key="1">
    <source>
        <dbReference type="ARBA" id="ARBA00007274"/>
    </source>
</evidence>
<keyword evidence="4 5" id="KW-0012">Acyltransferase</keyword>
<dbReference type="InterPro" id="IPR011004">
    <property type="entry name" value="Trimer_LpxA-like_sf"/>
</dbReference>
<dbReference type="SUPFAM" id="SSF51161">
    <property type="entry name" value="Trimeric LpxA-like enzymes"/>
    <property type="match status" value="1"/>
</dbReference>
<organism evidence="7 8">
    <name type="scientific">Pseudobutyrivibrio ruminis</name>
    <dbReference type="NCBI Taxonomy" id="46206"/>
    <lineage>
        <taxon>Bacteria</taxon>
        <taxon>Bacillati</taxon>
        <taxon>Bacillota</taxon>
        <taxon>Clostridia</taxon>
        <taxon>Lachnospirales</taxon>
        <taxon>Lachnospiraceae</taxon>
        <taxon>Pseudobutyrivibrio</taxon>
    </lineage>
</organism>
<dbReference type="PANTHER" id="PTHR43017">
    <property type="entry name" value="GALACTOSIDE O-ACETYLTRANSFERASE"/>
    <property type="match status" value="1"/>
</dbReference>
<dbReference type="EMBL" id="SVER01000084">
    <property type="protein sequence ID" value="MBE5921078.1"/>
    <property type="molecule type" value="Genomic_DNA"/>
</dbReference>
<proteinExistence type="inferred from homology"/>
<dbReference type="CDD" id="cd03357">
    <property type="entry name" value="LbH_MAT_GAT"/>
    <property type="match status" value="1"/>
</dbReference>
<protein>
    <recommendedName>
        <fullName evidence="5">Acetyltransferase</fullName>
        <ecNumber evidence="5">2.3.1.-</ecNumber>
    </recommendedName>
</protein>
<dbReference type="FunFam" id="2.160.10.10:FF:000008">
    <property type="entry name" value="Maltose O-acetyltransferase"/>
    <property type="match status" value="1"/>
</dbReference>
<evidence type="ECO:0000256" key="2">
    <source>
        <dbReference type="ARBA" id="ARBA00022679"/>
    </source>
</evidence>
<evidence type="ECO:0000259" key="6">
    <source>
        <dbReference type="Pfam" id="PF12464"/>
    </source>
</evidence>
<keyword evidence="3" id="KW-0677">Repeat</keyword>
<dbReference type="PANTHER" id="PTHR43017:SF1">
    <property type="entry name" value="ACETYLTRANSFERASE YJL218W-RELATED"/>
    <property type="match status" value="1"/>
</dbReference>
<dbReference type="InterPro" id="IPR024688">
    <property type="entry name" value="Mac_dom"/>
</dbReference>
<dbReference type="Gene3D" id="2.160.10.10">
    <property type="entry name" value="Hexapeptide repeat proteins"/>
    <property type="match status" value="1"/>
</dbReference>
<dbReference type="PROSITE" id="PS00101">
    <property type="entry name" value="HEXAPEP_TRANSFERASES"/>
    <property type="match status" value="1"/>
</dbReference>
<dbReference type="InterPro" id="IPR001451">
    <property type="entry name" value="Hexapep"/>
</dbReference>
<evidence type="ECO:0000256" key="3">
    <source>
        <dbReference type="ARBA" id="ARBA00022737"/>
    </source>
</evidence>
<dbReference type="InterPro" id="IPR039369">
    <property type="entry name" value="LacA-like"/>
</dbReference>
<comment type="caution">
    <text evidence="7">The sequence shown here is derived from an EMBL/GenBank/DDBJ whole genome shotgun (WGS) entry which is preliminary data.</text>
</comment>
<dbReference type="GO" id="GO:0008870">
    <property type="term" value="F:galactoside O-acetyltransferase activity"/>
    <property type="evidence" value="ECO:0007669"/>
    <property type="project" value="TreeGrafter"/>
</dbReference>
<keyword evidence="2 5" id="KW-0808">Transferase</keyword>
<dbReference type="InterPro" id="IPR018357">
    <property type="entry name" value="Hexapep_transf_CS"/>
</dbReference>
<dbReference type="EC" id="2.3.1.-" evidence="5"/>
<reference evidence="7" key="1">
    <citation type="submission" date="2019-04" db="EMBL/GenBank/DDBJ databases">
        <title>Evolution of Biomass-Degrading Anaerobic Consortia Revealed by Metagenomics.</title>
        <authorList>
            <person name="Peng X."/>
        </authorList>
    </citation>
    <scope>NUCLEOTIDE SEQUENCE</scope>
    <source>
        <strain evidence="7">SIG311</strain>
    </source>
</reference>
<dbReference type="Proteomes" id="UP000766246">
    <property type="component" value="Unassembled WGS sequence"/>
</dbReference>
<evidence type="ECO:0000313" key="8">
    <source>
        <dbReference type="Proteomes" id="UP000766246"/>
    </source>
</evidence>
<gene>
    <name evidence="7" type="ORF">E7272_14780</name>
</gene>
<accession>A0A927YS13</accession>
<comment type="similarity">
    <text evidence="1 5">Belongs to the transferase hexapeptide repeat family.</text>
</comment>
<evidence type="ECO:0000256" key="4">
    <source>
        <dbReference type="ARBA" id="ARBA00023315"/>
    </source>
</evidence>
<name>A0A927YS13_9FIRM</name>
<dbReference type="Pfam" id="PF00132">
    <property type="entry name" value="Hexapep"/>
    <property type="match status" value="1"/>
</dbReference>
<evidence type="ECO:0000313" key="7">
    <source>
        <dbReference type="EMBL" id="MBE5921078.1"/>
    </source>
</evidence>
<feature type="domain" description="Maltose/galactoside acetyltransferase" evidence="6">
    <location>
        <begin position="12"/>
        <end position="55"/>
    </location>
</feature>
<dbReference type="Pfam" id="PF12464">
    <property type="entry name" value="Mac"/>
    <property type="match status" value="1"/>
</dbReference>
<dbReference type="AlphaFoldDB" id="A0A927YS13"/>